<protein>
    <recommendedName>
        <fullName evidence="14">Olfactory receptor</fullName>
    </recommendedName>
</protein>
<dbReference type="OrthoDB" id="6147321at2759"/>
<feature type="transmembrane region" description="Helical" evidence="14">
    <location>
        <begin position="64"/>
        <end position="84"/>
    </location>
</feature>
<keyword evidence="2 14" id="KW-1003">Cell membrane</keyword>
<reference evidence="17" key="1">
    <citation type="submission" date="2025-08" db="UniProtKB">
        <authorList>
            <consortium name="RefSeq"/>
        </authorList>
    </citation>
    <scope>IDENTIFICATION</scope>
</reference>
<evidence type="ECO:0000256" key="14">
    <source>
        <dbReference type="RuleBase" id="RU363047"/>
    </source>
</evidence>
<proteinExistence type="inferred from homology"/>
<dbReference type="Proteomes" id="UP000504630">
    <property type="component" value="Chromosome 14"/>
</dbReference>
<dbReference type="InterPro" id="IPR000276">
    <property type="entry name" value="GPCR_Rhodpsn"/>
</dbReference>
<keyword evidence="7 13" id="KW-0297">G-protein coupled receptor</keyword>
<evidence type="ECO:0000256" key="8">
    <source>
        <dbReference type="ARBA" id="ARBA00023136"/>
    </source>
</evidence>
<feature type="transmembrane region" description="Helical" evidence="14">
    <location>
        <begin position="240"/>
        <end position="258"/>
    </location>
</feature>
<feature type="transmembrane region" description="Helical" evidence="14">
    <location>
        <begin position="142"/>
        <end position="165"/>
    </location>
</feature>
<feature type="transmembrane region" description="Helical" evidence="14">
    <location>
        <begin position="104"/>
        <end position="122"/>
    </location>
</feature>
<evidence type="ECO:0000256" key="13">
    <source>
        <dbReference type="RuleBase" id="RU000688"/>
    </source>
</evidence>
<keyword evidence="12 13" id="KW-0807">Transducer</keyword>
<keyword evidence="6 14" id="KW-1133">Transmembrane helix</keyword>
<feature type="domain" description="G-protein coupled receptors family 1 profile" evidence="15">
    <location>
        <begin position="43"/>
        <end position="292"/>
    </location>
</feature>
<dbReference type="PANTHER" id="PTHR26451">
    <property type="entry name" value="G_PROTEIN_RECEP_F1_2 DOMAIN-CONTAINING PROTEIN"/>
    <property type="match status" value="1"/>
</dbReference>
<dbReference type="GeneID" id="115018759"/>
<keyword evidence="8 14" id="KW-0472">Membrane</keyword>
<dbReference type="GO" id="GO:0005886">
    <property type="term" value="C:plasma membrane"/>
    <property type="evidence" value="ECO:0007669"/>
    <property type="project" value="UniProtKB-SubCell"/>
</dbReference>
<evidence type="ECO:0000256" key="6">
    <source>
        <dbReference type="ARBA" id="ARBA00022989"/>
    </source>
</evidence>
<evidence type="ECO:0000256" key="11">
    <source>
        <dbReference type="ARBA" id="ARBA00023180"/>
    </source>
</evidence>
<organism evidence="16 17">
    <name type="scientific">Cottoperca gobio</name>
    <name type="common">Frogmouth</name>
    <name type="synonym">Aphritis gobio</name>
    <dbReference type="NCBI Taxonomy" id="56716"/>
    <lineage>
        <taxon>Eukaryota</taxon>
        <taxon>Metazoa</taxon>
        <taxon>Chordata</taxon>
        <taxon>Craniata</taxon>
        <taxon>Vertebrata</taxon>
        <taxon>Euteleostomi</taxon>
        <taxon>Actinopterygii</taxon>
        <taxon>Neopterygii</taxon>
        <taxon>Teleostei</taxon>
        <taxon>Neoteleostei</taxon>
        <taxon>Acanthomorphata</taxon>
        <taxon>Eupercaria</taxon>
        <taxon>Perciformes</taxon>
        <taxon>Notothenioidei</taxon>
        <taxon>Bovichtidae</taxon>
        <taxon>Cottoperca</taxon>
    </lineage>
</organism>
<keyword evidence="11" id="KW-0325">Glycoprotein</keyword>
<keyword evidence="4 13" id="KW-0812">Transmembrane</keyword>
<dbReference type="GO" id="GO:0004984">
    <property type="term" value="F:olfactory receptor activity"/>
    <property type="evidence" value="ECO:0007669"/>
    <property type="project" value="InterPro"/>
</dbReference>
<evidence type="ECO:0000256" key="4">
    <source>
        <dbReference type="ARBA" id="ARBA00022692"/>
    </source>
</evidence>
<evidence type="ECO:0000256" key="9">
    <source>
        <dbReference type="ARBA" id="ARBA00023157"/>
    </source>
</evidence>
<feature type="transmembrane region" description="Helical" evidence="14">
    <location>
        <begin position="278"/>
        <end position="299"/>
    </location>
</feature>
<keyword evidence="3 14" id="KW-0716">Sensory transduction</keyword>
<dbReference type="RefSeq" id="XP_029303825.1">
    <property type="nucleotide sequence ID" value="XM_029447965.1"/>
</dbReference>
<keyword evidence="5 14" id="KW-0552">Olfaction</keyword>
<dbReference type="PANTHER" id="PTHR26451:SF885">
    <property type="entry name" value="OLFACTORY RECEPTOR"/>
    <property type="match status" value="1"/>
</dbReference>
<evidence type="ECO:0000256" key="2">
    <source>
        <dbReference type="ARBA" id="ARBA00022475"/>
    </source>
</evidence>
<sequence>MFISMENVSEVTSIYLSDYYGMESLKPVYFTLFLITYITIVGENLVLIWVVFCEKSLHAPMYFLLCNLAVNGLYGSTALLPAVLNNLLSNSYEISLSFCQTQIYAVHTYAIIEFTILAAMSYDRYLAICYPLLYHTIMSQRIVKLIVFTWLYPMLAFIVVLIFTVQLRFCERTLDQVYCMNYKLVKLACSDTSIANIVGLISVGVYTVPQIIMIFYSYAHILRLCVSSFSKSKLKALRTCTPHILAVVNYTIGCFLEIAQSRFNMSHLPYEMKLFLSLYYLIFPPLLNPTIYGLSIGVIRARLFRLFSRKSKQVTNNVAKRAVAVVHSKCVVHGDVRTDASRDA</sequence>
<feature type="transmembrane region" description="Helical" evidence="14">
    <location>
        <begin position="28"/>
        <end position="52"/>
    </location>
</feature>
<keyword evidence="10 13" id="KW-0675">Receptor</keyword>
<keyword evidence="16" id="KW-1185">Reference proteome</keyword>
<dbReference type="InterPro" id="IPR017452">
    <property type="entry name" value="GPCR_Rhodpsn_7TM"/>
</dbReference>
<evidence type="ECO:0000259" key="15">
    <source>
        <dbReference type="PROSITE" id="PS50262"/>
    </source>
</evidence>
<comment type="similarity">
    <text evidence="13">Belongs to the G-protein coupled receptor 1 family.</text>
</comment>
<evidence type="ECO:0000256" key="1">
    <source>
        <dbReference type="ARBA" id="ARBA00004651"/>
    </source>
</evidence>
<dbReference type="PROSITE" id="PS00237">
    <property type="entry name" value="G_PROTEIN_RECEP_F1_1"/>
    <property type="match status" value="1"/>
</dbReference>
<dbReference type="InterPro" id="IPR000725">
    <property type="entry name" value="Olfact_rcpt"/>
</dbReference>
<dbReference type="Pfam" id="PF13853">
    <property type="entry name" value="7tm_4"/>
    <property type="match status" value="1"/>
</dbReference>
<evidence type="ECO:0000313" key="17">
    <source>
        <dbReference type="RefSeq" id="XP_029303825.1"/>
    </source>
</evidence>
<dbReference type="InterPro" id="IPR052921">
    <property type="entry name" value="GPCR1_Superfamily_Member"/>
</dbReference>
<evidence type="ECO:0000256" key="12">
    <source>
        <dbReference type="ARBA" id="ARBA00023224"/>
    </source>
</evidence>
<dbReference type="PRINTS" id="PR00245">
    <property type="entry name" value="OLFACTORYR"/>
</dbReference>
<evidence type="ECO:0000256" key="5">
    <source>
        <dbReference type="ARBA" id="ARBA00022725"/>
    </source>
</evidence>
<evidence type="ECO:0000256" key="3">
    <source>
        <dbReference type="ARBA" id="ARBA00022606"/>
    </source>
</evidence>
<evidence type="ECO:0000313" key="16">
    <source>
        <dbReference type="Proteomes" id="UP000504630"/>
    </source>
</evidence>
<dbReference type="PRINTS" id="PR00237">
    <property type="entry name" value="GPCRRHODOPSN"/>
</dbReference>
<dbReference type="SUPFAM" id="SSF81321">
    <property type="entry name" value="Family A G protein-coupled receptor-like"/>
    <property type="match status" value="1"/>
</dbReference>
<name>A0A6J2R395_COTGO</name>
<dbReference type="Gene3D" id="1.20.1070.10">
    <property type="entry name" value="Rhodopsin 7-helix transmembrane proteins"/>
    <property type="match status" value="1"/>
</dbReference>
<dbReference type="GO" id="GO:0004930">
    <property type="term" value="F:G protein-coupled receptor activity"/>
    <property type="evidence" value="ECO:0007669"/>
    <property type="project" value="UniProtKB-KW"/>
</dbReference>
<comment type="subcellular location">
    <subcellularLocation>
        <location evidence="1 14">Cell membrane</location>
        <topology evidence="1 14">Multi-pass membrane protein</topology>
    </subcellularLocation>
</comment>
<dbReference type="InParanoid" id="A0A6J2R395"/>
<gene>
    <name evidence="17" type="primary">LOC115018759</name>
</gene>
<dbReference type="PROSITE" id="PS50262">
    <property type="entry name" value="G_PROTEIN_RECEP_F1_2"/>
    <property type="match status" value="1"/>
</dbReference>
<dbReference type="GO" id="GO:0005549">
    <property type="term" value="F:odorant binding"/>
    <property type="evidence" value="ECO:0007669"/>
    <property type="project" value="TreeGrafter"/>
</dbReference>
<dbReference type="FunFam" id="1.20.1070.10:FF:000024">
    <property type="entry name" value="Olfactory receptor"/>
    <property type="match status" value="1"/>
</dbReference>
<evidence type="ECO:0000256" key="7">
    <source>
        <dbReference type="ARBA" id="ARBA00023040"/>
    </source>
</evidence>
<accession>A0A6J2R395</accession>
<dbReference type="KEGG" id="cgob:115018759"/>
<keyword evidence="9" id="KW-1015">Disulfide bond</keyword>
<dbReference type="AlphaFoldDB" id="A0A6J2R395"/>
<feature type="transmembrane region" description="Helical" evidence="14">
    <location>
        <begin position="194"/>
        <end position="219"/>
    </location>
</feature>
<evidence type="ECO:0000256" key="10">
    <source>
        <dbReference type="ARBA" id="ARBA00023170"/>
    </source>
</evidence>